<dbReference type="OrthoDB" id="78101at2759"/>
<organism evidence="3 4">
    <name type="scientific">Albula goreensis</name>
    <dbReference type="NCBI Taxonomy" id="1534307"/>
    <lineage>
        <taxon>Eukaryota</taxon>
        <taxon>Metazoa</taxon>
        <taxon>Chordata</taxon>
        <taxon>Craniata</taxon>
        <taxon>Vertebrata</taxon>
        <taxon>Euteleostomi</taxon>
        <taxon>Actinopterygii</taxon>
        <taxon>Neopterygii</taxon>
        <taxon>Teleostei</taxon>
        <taxon>Albuliformes</taxon>
        <taxon>Albulidae</taxon>
        <taxon>Albula</taxon>
    </lineage>
</organism>
<feature type="chain" id="PRO_5035926742" evidence="2">
    <location>
        <begin position="16"/>
        <end position="138"/>
    </location>
</feature>
<accession>A0A8T3DHH8</accession>
<evidence type="ECO:0000313" key="3">
    <source>
        <dbReference type="EMBL" id="KAI1896753.1"/>
    </source>
</evidence>
<feature type="region of interest" description="Disordered" evidence="1">
    <location>
        <begin position="28"/>
        <end position="72"/>
    </location>
</feature>
<evidence type="ECO:0000256" key="1">
    <source>
        <dbReference type="SAM" id="MobiDB-lite"/>
    </source>
</evidence>
<name>A0A8T3DHH8_9TELE</name>
<dbReference type="PANTHER" id="PTHR18871">
    <property type="entry name" value="CENTROSOMAL PROTEIN OF 112 KDA"/>
    <property type="match status" value="1"/>
</dbReference>
<feature type="signal peptide" evidence="2">
    <location>
        <begin position="1"/>
        <end position="15"/>
    </location>
</feature>
<gene>
    <name evidence="3" type="ORF">AGOR_G00098060</name>
</gene>
<keyword evidence="4" id="KW-1185">Reference proteome</keyword>
<comment type="caution">
    <text evidence="3">The sequence shown here is derived from an EMBL/GenBank/DDBJ whole genome shotgun (WGS) entry which is preliminary data.</text>
</comment>
<dbReference type="Proteomes" id="UP000829720">
    <property type="component" value="Unassembled WGS sequence"/>
</dbReference>
<reference evidence="3" key="1">
    <citation type="submission" date="2021-01" db="EMBL/GenBank/DDBJ databases">
        <authorList>
            <person name="Zahm M."/>
            <person name="Roques C."/>
            <person name="Cabau C."/>
            <person name="Klopp C."/>
            <person name="Donnadieu C."/>
            <person name="Jouanno E."/>
            <person name="Lampietro C."/>
            <person name="Louis A."/>
            <person name="Herpin A."/>
            <person name="Echchiki A."/>
            <person name="Berthelot C."/>
            <person name="Parey E."/>
            <person name="Roest-Crollius H."/>
            <person name="Braasch I."/>
            <person name="Postlethwait J."/>
            <person name="Bobe J."/>
            <person name="Montfort J."/>
            <person name="Bouchez O."/>
            <person name="Begum T."/>
            <person name="Mejri S."/>
            <person name="Adams A."/>
            <person name="Chen W.-J."/>
            <person name="Guiguen Y."/>
        </authorList>
    </citation>
    <scope>NUCLEOTIDE SEQUENCE</scope>
    <source>
        <tissue evidence="3">Blood</tissue>
    </source>
</reference>
<sequence>MQLTVLSSFVACSFAEGIWLPAEAPHSSPAFNGRRAASSWQASPSRERTQDRPRSSSPAWRGLGTDPGNRQLSVSSWRGLAAQQIVELKLQHEQERTHLFQQHNAEKDSLVLDHQRKIDSLGQQLRAKMFPHETQTQE</sequence>
<dbReference type="AlphaFoldDB" id="A0A8T3DHH8"/>
<dbReference type="PANTHER" id="PTHR18871:SF2">
    <property type="entry name" value="CENTROSOMAL PROTEIN OF 112 KDA"/>
    <property type="match status" value="1"/>
</dbReference>
<keyword evidence="2" id="KW-0732">Signal</keyword>
<evidence type="ECO:0000256" key="2">
    <source>
        <dbReference type="SAM" id="SignalP"/>
    </source>
</evidence>
<feature type="compositionally biased region" description="Basic and acidic residues" evidence="1">
    <location>
        <begin position="45"/>
        <end position="54"/>
    </location>
</feature>
<proteinExistence type="predicted"/>
<dbReference type="InterPro" id="IPR055310">
    <property type="entry name" value="CEP112"/>
</dbReference>
<dbReference type="EMBL" id="JAERUA010000008">
    <property type="protein sequence ID" value="KAI1896753.1"/>
    <property type="molecule type" value="Genomic_DNA"/>
</dbReference>
<evidence type="ECO:0000313" key="4">
    <source>
        <dbReference type="Proteomes" id="UP000829720"/>
    </source>
</evidence>
<protein>
    <submittedName>
        <fullName evidence="3">Uncharacterized protein</fullName>
    </submittedName>
</protein>